<dbReference type="Pfam" id="PF00583">
    <property type="entry name" value="Acetyltransf_1"/>
    <property type="match status" value="1"/>
</dbReference>
<name>A0ABY5GKA5_9GAMM</name>
<dbReference type="EMBL" id="CP101508">
    <property type="protein sequence ID" value="UTV29170.1"/>
    <property type="molecule type" value="Genomic_DNA"/>
</dbReference>
<dbReference type="SUPFAM" id="SSF55729">
    <property type="entry name" value="Acyl-CoA N-acyltransferases (Nat)"/>
    <property type="match status" value="1"/>
</dbReference>
<gene>
    <name evidence="4" type="ORF">NNL38_08095</name>
</gene>
<dbReference type="InterPro" id="IPR016181">
    <property type="entry name" value="Acyl_CoA_acyltransferase"/>
</dbReference>
<dbReference type="InterPro" id="IPR000182">
    <property type="entry name" value="GNAT_dom"/>
</dbReference>
<organism evidence="4 5">
    <name type="scientific">Photobacterium atrarenae</name>
    <dbReference type="NCBI Taxonomy" id="865757"/>
    <lineage>
        <taxon>Bacteria</taxon>
        <taxon>Pseudomonadati</taxon>
        <taxon>Pseudomonadota</taxon>
        <taxon>Gammaproteobacteria</taxon>
        <taxon>Vibrionales</taxon>
        <taxon>Vibrionaceae</taxon>
        <taxon>Photobacterium</taxon>
    </lineage>
</organism>
<evidence type="ECO:0000256" key="1">
    <source>
        <dbReference type="ARBA" id="ARBA00022679"/>
    </source>
</evidence>
<evidence type="ECO:0000313" key="5">
    <source>
        <dbReference type="Proteomes" id="UP001057998"/>
    </source>
</evidence>
<dbReference type="RefSeq" id="WP_255390504.1">
    <property type="nucleotide sequence ID" value="NZ_CP101508.1"/>
</dbReference>
<keyword evidence="2" id="KW-0012">Acyltransferase</keyword>
<dbReference type="Gene3D" id="3.40.630.30">
    <property type="match status" value="1"/>
</dbReference>
<feature type="domain" description="N-acetyltransferase" evidence="3">
    <location>
        <begin position="4"/>
        <end position="148"/>
    </location>
</feature>
<evidence type="ECO:0000256" key="2">
    <source>
        <dbReference type="ARBA" id="ARBA00023315"/>
    </source>
</evidence>
<dbReference type="PANTHER" id="PTHR43800:SF1">
    <property type="entry name" value="PEPTIDYL-LYSINE N-ACETYLTRANSFERASE YJAB"/>
    <property type="match status" value="1"/>
</dbReference>
<accession>A0ABY5GKA5</accession>
<sequence>MVDIEFCSISKTELPLTFEVFKAAMKPVIEEALGWDEAFQQHYFTSRLQPSWFYWVVFQGERVGLVCYKHTEQSVHLHLLAVFESWQRQGLGVTITNQLQQEAQRAGKPLTLSCFKNNAPAVALYRKLGFAVASQDAHFFDFIRHVGE</sequence>
<dbReference type="Proteomes" id="UP001057998">
    <property type="component" value="Chromosome 1"/>
</dbReference>
<evidence type="ECO:0000313" key="4">
    <source>
        <dbReference type="EMBL" id="UTV29170.1"/>
    </source>
</evidence>
<evidence type="ECO:0000259" key="3">
    <source>
        <dbReference type="PROSITE" id="PS51186"/>
    </source>
</evidence>
<dbReference type="PANTHER" id="PTHR43800">
    <property type="entry name" value="PEPTIDYL-LYSINE N-ACETYLTRANSFERASE YJAB"/>
    <property type="match status" value="1"/>
</dbReference>
<protein>
    <submittedName>
        <fullName evidence="4">GNAT family N-acetyltransferase</fullName>
    </submittedName>
</protein>
<dbReference type="CDD" id="cd04301">
    <property type="entry name" value="NAT_SF"/>
    <property type="match status" value="1"/>
</dbReference>
<proteinExistence type="predicted"/>
<keyword evidence="5" id="KW-1185">Reference proteome</keyword>
<dbReference type="PROSITE" id="PS51186">
    <property type="entry name" value="GNAT"/>
    <property type="match status" value="1"/>
</dbReference>
<reference evidence="4" key="1">
    <citation type="submission" date="2022-07" db="EMBL/GenBank/DDBJ databases">
        <title>Genome sequencing of Photobacterium atrarenae GJH2-4.</title>
        <authorList>
            <person name="Park S.-J."/>
        </authorList>
    </citation>
    <scope>NUCLEOTIDE SEQUENCE</scope>
    <source>
        <strain evidence="4">GJH2-4</strain>
    </source>
</reference>
<keyword evidence="1" id="KW-0808">Transferase</keyword>